<dbReference type="InterPro" id="IPR051806">
    <property type="entry name" value="HAD-like_SPP"/>
</dbReference>
<evidence type="ECO:0000313" key="2">
    <source>
        <dbReference type="Proteomes" id="UP000265742"/>
    </source>
</evidence>
<dbReference type="NCBIfam" id="TIGR01549">
    <property type="entry name" value="HAD-SF-IA-v1"/>
    <property type="match status" value="1"/>
</dbReference>
<keyword evidence="1" id="KW-0378">Hydrolase</keyword>
<protein>
    <submittedName>
        <fullName evidence="1">HAD family hydrolase</fullName>
    </submittedName>
</protein>
<evidence type="ECO:0000313" key="1">
    <source>
        <dbReference type="EMBL" id="RIX27907.1"/>
    </source>
</evidence>
<dbReference type="Proteomes" id="UP000265742">
    <property type="component" value="Unassembled WGS sequence"/>
</dbReference>
<dbReference type="EMBL" id="QXTG01000002">
    <property type="protein sequence ID" value="RIX27907.1"/>
    <property type="molecule type" value="Genomic_DNA"/>
</dbReference>
<dbReference type="NCBIfam" id="TIGR01509">
    <property type="entry name" value="HAD-SF-IA-v3"/>
    <property type="match status" value="1"/>
</dbReference>
<keyword evidence="2" id="KW-1185">Reference proteome</keyword>
<dbReference type="Gene3D" id="1.10.150.240">
    <property type="entry name" value="Putative phosphatase, domain 2"/>
    <property type="match status" value="1"/>
</dbReference>
<dbReference type="InterPro" id="IPR036412">
    <property type="entry name" value="HAD-like_sf"/>
</dbReference>
<dbReference type="AlphaFoldDB" id="A0A3A1U249"/>
<accession>A0A3A1U249</accession>
<dbReference type="PANTHER" id="PTHR43481:SF4">
    <property type="entry name" value="GLYCEROL-1-PHOSPHATE PHOSPHOHYDROLASE 1-RELATED"/>
    <property type="match status" value="1"/>
</dbReference>
<dbReference type="SFLD" id="SFLDG01129">
    <property type="entry name" value="C1.5:_HAD__Beta-PGM__Phosphata"/>
    <property type="match status" value="1"/>
</dbReference>
<gene>
    <name evidence="1" type="ORF">D1781_10290</name>
</gene>
<dbReference type="OrthoDB" id="9800058at2"/>
<dbReference type="PRINTS" id="PR00413">
    <property type="entry name" value="HADHALOGNASE"/>
</dbReference>
<dbReference type="InterPro" id="IPR023214">
    <property type="entry name" value="HAD_sf"/>
</dbReference>
<dbReference type="InterPro" id="IPR023198">
    <property type="entry name" value="PGP-like_dom2"/>
</dbReference>
<dbReference type="Pfam" id="PF00702">
    <property type="entry name" value="Hydrolase"/>
    <property type="match status" value="1"/>
</dbReference>
<organism evidence="1 2">
    <name type="scientific">Amnibacterium setariae</name>
    <dbReference type="NCBI Taxonomy" id="2306585"/>
    <lineage>
        <taxon>Bacteria</taxon>
        <taxon>Bacillati</taxon>
        <taxon>Actinomycetota</taxon>
        <taxon>Actinomycetes</taxon>
        <taxon>Micrococcales</taxon>
        <taxon>Microbacteriaceae</taxon>
        <taxon>Amnibacterium</taxon>
    </lineage>
</organism>
<reference evidence="2" key="1">
    <citation type="submission" date="2018-09" db="EMBL/GenBank/DDBJ databases">
        <authorList>
            <person name="Kim I."/>
        </authorList>
    </citation>
    <scope>NUCLEOTIDE SEQUENCE [LARGE SCALE GENOMIC DNA]</scope>
    <source>
        <strain evidence="2">DD4a</strain>
    </source>
</reference>
<dbReference type="InterPro" id="IPR006439">
    <property type="entry name" value="HAD-SF_hydro_IA"/>
</dbReference>
<dbReference type="Gene3D" id="3.40.50.1000">
    <property type="entry name" value="HAD superfamily/HAD-like"/>
    <property type="match status" value="1"/>
</dbReference>
<dbReference type="SFLD" id="SFLDS00003">
    <property type="entry name" value="Haloacid_Dehalogenase"/>
    <property type="match status" value="1"/>
</dbReference>
<proteinExistence type="predicted"/>
<dbReference type="SUPFAM" id="SSF56784">
    <property type="entry name" value="HAD-like"/>
    <property type="match status" value="1"/>
</dbReference>
<sequence length="228" mass="23423">MGRVCSPTVEPVPVEFVVRAVLFDMDGTLIDSTPAVDRAWATWEERWGVRLGVRASALGRPARDIVAERVPAADAEAAFRDIERLEVADTEGIEVLPGVRDLLAALPADRWAVATSCSAPLAAARLAATAIEPPVLVTASDTALGKPNPDPYVEAARRLGVPASECLVVEDAVAGVTAGRAAGCATLGVLGSVPGDALGADAVAHDLAAVSVRVEGALLRVTVAPRPA</sequence>
<dbReference type="GO" id="GO:0050308">
    <property type="term" value="F:sugar-phosphatase activity"/>
    <property type="evidence" value="ECO:0007669"/>
    <property type="project" value="TreeGrafter"/>
</dbReference>
<comment type="caution">
    <text evidence="1">The sequence shown here is derived from an EMBL/GenBank/DDBJ whole genome shotgun (WGS) entry which is preliminary data.</text>
</comment>
<name>A0A3A1U249_9MICO</name>
<dbReference type="PANTHER" id="PTHR43481">
    <property type="entry name" value="FRUCTOSE-1-PHOSPHATE PHOSPHATASE"/>
    <property type="match status" value="1"/>
</dbReference>